<accession>X1DPZ1</accession>
<dbReference type="EMBL" id="BART01035038">
    <property type="protein sequence ID" value="GAH10325.1"/>
    <property type="molecule type" value="Genomic_DNA"/>
</dbReference>
<evidence type="ECO:0000259" key="1">
    <source>
        <dbReference type="Pfam" id="PF20539"/>
    </source>
</evidence>
<dbReference type="Pfam" id="PF20539">
    <property type="entry name" value="DUF6754"/>
    <property type="match status" value="1"/>
</dbReference>
<sequence>MLLEIANKFSLLSMLLGFAIIYLCLRKAQSGKVPNIRPLPAIDAIPEAIGRAVELGRPVFAGPGLGGIEDQWAAETMSALNILQHTAQHVAELGADMMCLVVSTTVQPLAEDAIKTGFTLANESDKYDPGIVRFVAGSMAYDVSIVGISEREKPAAAVYIGAYWHPGT</sequence>
<name>X1DPZ1_9ZZZZ</name>
<comment type="caution">
    <text evidence="2">The sequence shown here is derived from an EMBL/GenBank/DDBJ whole genome shotgun (WGS) entry which is preliminary data.</text>
</comment>
<organism evidence="2">
    <name type="scientific">marine sediment metagenome</name>
    <dbReference type="NCBI Taxonomy" id="412755"/>
    <lineage>
        <taxon>unclassified sequences</taxon>
        <taxon>metagenomes</taxon>
        <taxon>ecological metagenomes</taxon>
    </lineage>
</organism>
<protein>
    <recommendedName>
        <fullName evidence="1">DUF6754 domain-containing protein</fullName>
    </recommendedName>
</protein>
<feature type="non-terminal residue" evidence="2">
    <location>
        <position position="168"/>
    </location>
</feature>
<dbReference type="AlphaFoldDB" id="X1DPZ1"/>
<dbReference type="InterPro" id="IPR046642">
    <property type="entry name" value="DUF6754"/>
</dbReference>
<gene>
    <name evidence="2" type="ORF">S01H4_59676</name>
</gene>
<feature type="domain" description="DUF6754" evidence="1">
    <location>
        <begin position="9"/>
        <end position="164"/>
    </location>
</feature>
<evidence type="ECO:0000313" key="2">
    <source>
        <dbReference type="EMBL" id="GAH10325.1"/>
    </source>
</evidence>
<reference evidence="2" key="1">
    <citation type="journal article" date="2014" name="Front. Microbiol.">
        <title>High frequency of phylogenetically diverse reductive dehalogenase-homologous genes in deep subseafloor sedimentary metagenomes.</title>
        <authorList>
            <person name="Kawai M."/>
            <person name="Futagami T."/>
            <person name="Toyoda A."/>
            <person name="Takaki Y."/>
            <person name="Nishi S."/>
            <person name="Hori S."/>
            <person name="Arai W."/>
            <person name="Tsubouchi T."/>
            <person name="Morono Y."/>
            <person name="Uchiyama I."/>
            <person name="Ito T."/>
            <person name="Fujiyama A."/>
            <person name="Inagaki F."/>
            <person name="Takami H."/>
        </authorList>
    </citation>
    <scope>NUCLEOTIDE SEQUENCE</scope>
    <source>
        <strain evidence="2">Expedition CK06-06</strain>
    </source>
</reference>
<proteinExistence type="predicted"/>